<evidence type="ECO:0000256" key="8">
    <source>
        <dbReference type="SAM" id="Phobius"/>
    </source>
</evidence>
<name>A0ABR5AAZ5_9BACL</name>
<feature type="transmembrane region" description="Helical" evidence="8">
    <location>
        <begin position="12"/>
        <end position="32"/>
    </location>
</feature>
<feature type="transmembrane region" description="Helical" evidence="8">
    <location>
        <begin position="310"/>
        <end position="329"/>
    </location>
</feature>
<dbReference type="Pfam" id="PF01032">
    <property type="entry name" value="FecCD"/>
    <property type="match status" value="1"/>
</dbReference>
<reference evidence="9 10" key="1">
    <citation type="submission" date="2014-12" db="EMBL/GenBank/DDBJ databases">
        <title>Draft genome sequence of Paenibacillus kamchatkensis strain B-2647.</title>
        <authorList>
            <person name="Karlyshev A.V."/>
            <person name="Kudryashova E.B."/>
        </authorList>
    </citation>
    <scope>NUCLEOTIDE SEQUENCE [LARGE SCALE GENOMIC DNA]</scope>
    <source>
        <strain evidence="9 10">VKM B-2647</strain>
    </source>
</reference>
<dbReference type="Gene3D" id="1.10.3470.10">
    <property type="entry name" value="ABC transporter involved in vitamin B12 uptake, BtuC"/>
    <property type="match status" value="1"/>
</dbReference>
<evidence type="ECO:0000256" key="5">
    <source>
        <dbReference type="ARBA" id="ARBA00022692"/>
    </source>
</evidence>
<dbReference type="PANTHER" id="PTHR30472:SF24">
    <property type="entry name" value="FERRIC ENTEROBACTIN TRANSPORT SYSTEM PERMEASE PROTEIN FEPG"/>
    <property type="match status" value="1"/>
</dbReference>
<accession>A0ABR5AAZ5</accession>
<keyword evidence="3" id="KW-0813">Transport</keyword>
<feature type="transmembrane region" description="Helical" evidence="8">
    <location>
        <begin position="122"/>
        <end position="143"/>
    </location>
</feature>
<comment type="subcellular location">
    <subcellularLocation>
        <location evidence="1">Cell membrane</location>
        <topology evidence="1">Multi-pass membrane protein</topology>
    </subcellularLocation>
</comment>
<evidence type="ECO:0000313" key="9">
    <source>
        <dbReference type="EMBL" id="KIL37863.1"/>
    </source>
</evidence>
<evidence type="ECO:0000256" key="1">
    <source>
        <dbReference type="ARBA" id="ARBA00004651"/>
    </source>
</evidence>
<feature type="transmembrane region" description="Helical" evidence="8">
    <location>
        <begin position="150"/>
        <end position="173"/>
    </location>
</feature>
<gene>
    <name evidence="9" type="ORF">SD70_30230</name>
</gene>
<dbReference type="InterPro" id="IPR037294">
    <property type="entry name" value="ABC_BtuC-like"/>
</dbReference>
<evidence type="ECO:0000256" key="7">
    <source>
        <dbReference type="ARBA" id="ARBA00023136"/>
    </source>
</evidence>
<dbReference type="EMBL" id="JXAK01000091">
    <property type="protein sequence ID" value="KIL37863.1"/>
    <property type="molecule type" value="Genomic_DNA"/>
</dbReference>
<feature type="transmembrane region" description="Helical" evidence="8">
    <location>
        <begin position="66"/>
        <end position="84"/>
    </location>
</feature>
<dbReference type="InterPro" id="IPR000522">
    <property type="entry name" value="ABC_transptr_permease_BtuC"/>
</dbReference>
<organism evidence="9 10">
    <name type="scientific">Gordoniibacillus kamchatkensis</name>
    <dbReference type="NCBI Taxonomy" id="1590651"/>
    <lineage>
        <taxon>Bacteria</taxon>
        <taxon>Bacillati</taxon>
        <taxon>Bacillota</taxon>
        <taxon>Bacilli</taxon>
        <taxon>Bacillales</taxon>
        <taxon>Paenibacillaceae</taxon>
        <taxon>Gordoniibacillus</taxon>
    </lineage>
</organism>
<keyword evidence="6 8" id="KW-1133">Transmembrane helix</keyword>
<feature type="transmembrane region" description="Helical" evidence="8">
    <location>
        <begin position="241"/>
        <end position="267"/>
    </location>
</feature>
<keyword evidence="5 8" id="KW-0812">Transmembrane</keyword>
<keyword evidence="10" id="KW-1185">Reference proteome</keyword>
<keyword evidence="7 8" id="KW-0472">Membrane</keyword>
<dbReference type="Proteomes" id="UP000031967">
    <property type="component" value="Unassembled WGS sequence"/>
</dbReference>
<dbReference type="PANTHER" id="PTHR30472">
    <property type="entry name" value="FERRIC ENTEROBACTIN TRANSPORT SYSTEM PERMEASE PROTEIN"/>
    <property type="match status" value="1"/>
</dbReference>
<comment type="similarity">
    <text evidence="2">Belongs to the binding-protein-dependent transport system permease family. FecCD subfamily.</text>
</comment>
<evidence type="ECO:0000313" key="10">
    <source>
        <dbReference type="Proteomes" id="UP000031967"/>
    </source>
</evidence>
<sequence length="336" mass="34107">MPASALLDKRAVLAAIVLAAAIILMVLFSAGIGTMRIHPLDVLKVFAGQGQEVHKTVVFQFRLPRIALSLLVGASLAASGAIVQGMIRNPLASPDLVGITNGAAVAATSLIALTGGAASVRWLPLAAICGAAAAALLIYVLAWKRGVTPLRLVLVGIGLSSALSAITSVMVIASPLRIAGQALVWLTGSVYGAAWSGVLTLLPWTAAGLALAFVLARQVSAQQLGDDIAVGLGSRLQLQRLALLALSVALAGSAVALAGGIAFIGLMAPHMARRLVGPAFGAALPVAALCGGLLMLAADLAARTVFMPTEIPAGVFTAAIGAPFFIYLLRRRRSSP</sequence>
<feature type="transmembrane region" description="Helical" evidence="8">
    <location>
        <begin position="279"/>
        <end position="298"/>
    </location>
</feature>
<dbReference type="CDD" id="cd06550">
    <property type="entry name" value="TM_ABC_iron-siderophores_like"/>
    <property type="match status" value="1"/>
</dbReference>
<feature type="transmembrane region" description="Helical" evidence="8">
    <location>
        <begin position="96"/>
        <end position="116"/>
    </location>
</feature>
<proteinExistence type="inferred from homology"/>
<comment type="caution">
    <text evidence="9">The sequence shown here is derived from an EMBL/GenBank/DDBJ whole genome shotgun (WGS) entry which is preliminary data.</text>
</comment>
<evidence type="ECO:0000256" key="3">
    <source>
        <dbReference type="ARBA" id="ARBA00022448"/>
    </source>
</evidence>
<evidence type="ECO:0000256" key="4">
    <source>
        <dbReference type="ARBA" id="ARBA00022475"/>
    </source>
</evidence>
<feature type="transmembrane region" description="Helical" evidence="8">
    <location>
        <begin position="193"/>
        <end position="216"/>
    </location>
</feature>
<evidence type="ECO:0000256" key="2">
    <source>
        <dbReference type="ARBA" id="ARBA00007935"/>
    </source>
</evidence>
<evidence type="ECO:0000256" key="6">
    <source>
        <dbReference type="ARBA" id="ARBA00022989"/>
    </source>
</evidence>
<protein>
    <submittedName>
        <fullName evidence="9">Iron ABC transporter permease</fullName>
    </submittedName>
</protein>
<keyword evidence="4" id="KW-1003">Cell membrane</keyword>
<dbReference type="SUPFAM" id="SSF81345">
    <property type="entry name" value="ABC transporter involved in vitamin B12 uptake, BtuC"/>
    <property type="match status" value="1"/>
</dbReference>